<dbReference type="AlphaFoldDB" id="A0AAV2Q3N9"/>
<accession>A0AAV2Q3N9</accession>
<name>A0AAV2Q3N9_MEGNR</name>
<evidence type="ECO:0000313" key="2">
    <source>
        <dbReference type="EMBL" id="CAL4068397.1"/>
    </source>
</evidence>
<evidence type="ECO:0008006" key="4">
    <source>
        <dbReference type="Google" id="ProtNLM"/>
    </source>
</evidence>
<dbReference type="PANTHER" id="PTHR45985">
    <property type="match status" value="1"/>
</dbReference>
<keyword evidence="1" id="KW-0732">Signal</keyword>
<dbReference type="PANTHER" id="PTHR45985:SF8">
    <property type="entry name" value="CHITIN DEACETYLASE-LIKE 9, ISOFORM A"/>
    <property type="match status" value="1"/>
</dbReference>
<gene>
    <name evidence="2" type="ORF">MNOR_LOCUS7199</name>
</gene>
<feature type="signal peptide" evidence="1">
    <location>
        <begin position="1"/>
        <end position="30"/>
    </location>
</feature>
<feature type="non-terminal residue" evidence="2">
    <location>
        <position position="1"/>
    </location>
</feature>
<dbReference type="Gene3D" id="3.20.20.370">
    <property type="entry name" value="Glycoside hydrolase/deacetylase"/>
    <property type="match status" value="1"/>
</dbReference>
<comment type="caution">
    <text evidence="2">The sequence shown here is derived from an EMBL/GenBank/DDBJ whole genome shotgun (WGS) entry which is preliminary data.</text>
</comment>
<dbReference type="InterPro" id="IPR052740">
    <property type="entry name" value="CE4"/>
</dbReference>
<organism evidence="2 3">
    <name type="scientific">Meganyctiphanes norvegica</name>
    <name type="common">Northern krill</name>
    <name type="synonym">Thysanopoda norvegica</name>
    <dbReference type="NCBI Taxonomy" id="48144"/>
    <lineage>
        <taxon>Eukaryota</taxon>
        <taxon>Metazoa</taxon>
        <taxon>Ecdysozoa</taxon>
        <taxon>Arthropoda</taxon>
        <taxon>Crustacea</taxon>
        <taxon>Multicrustacea</taxon>
        <taxon>Malacostraca</taxon>
        <taxon>Eumalacostraca</taxon>
        <taxon>Eucarida</taxon>
        <taxon>Euphausiacea</taxon>
        <taxon>Euphausiidae</taxon>
        <taxon>Meganyctiphanes</taxon>
    </lineage>
</organism>
<evidence type="ECO:0000256" key="1">
    <source>
        <dbReference type="SAM" id="SignalP"/>
    </source>
</evidence>
<dbReference type="InterPro" id="IPR011330">
    <property type="entry name" value="Glyco_hydro/deAcase_b/a-brl"/>
</dbReference>
<sequence>KIQLLWRGLSDNMVLRVLVLVAACALLASAAVTSRKTRDDPTTPQPDCDPTTCGAYAGNPECACASTLTPLDDDAEYVPQLVVLSFDDAVNAENYVFYQELIDTYKNPNGFNIAMTYFITHKYNDYSLMYKLWSQKNEIAAHSVSHVPDIPGYWRPAGNDTWFSEIYDTKKMIEKYGRIPEGEVKGWRAPFLETGGDVMFQALQDAGFEYDCSISTFRYSNWYQNAGETAPRGALYPYTMDYKSDLECSVGRCPEKTYPGFWVMPMTDLNDPRPPTVRAPCNMLGSCLGGNETSPDYWTCKDDECKDNLVRWLKDSFHNHYDTNRAPFGLYAHYSWFLLDTISEEGSRNRDAYKEFLDYITTSVDDVWIVSLSTVLEYMKDPQYKEDMEDWMEPYNPPIIPPTSDCPDPTSCFFEDSPFDGNGVYMTICTRPCPQYYPWINNIDGNIPNDMVI</sequence>
<protein>
    <recommendedName>
        <fullName evidence="4">NodB homology domain-containing protein</fullName>
    </recommendedName>
</protein>
<dbReference type="Proteomes" id="UP001497623">
    <property type="component" value="Unassembled WGS sequence"/>
</dbReference>
<feature type="chain" id="PRO_5043774591" description="NodB homology domain-containing protein" evidence="1">
    <location>
        <begin position="31"/>
        <end position="453"/>
    </location>
</feature>
<keyword evidence="3" id="KW-1185">Reference proteome</keyword>
<dbReference type="GO" id="GO:0005975">
    <property type="term" value="P:carbohydrate metabolic process"/>
    <property type="evidence" value="ECO:0007669"/>
    <property type="project" value="InterPro"/>
</dbReference>
<dbReference type="EMBL" id="CAXKWB010003122">
    <property type="protein sequence ID" value="CAL4068397.1"/>
    <property type="molecule type" value="Genomic_DNA"/>
</dbReference>
<dbReference type="SUPFAM" id="SSF88713">
    <property type="entry name" value="Glycoside hydrolase/deacetylase"/>
    <property type="match status" value="1"/>
</dbReference>
<proteinExistence type="predicted"/>
<evidence type="ECO:0000313" key="3">
    <source>
        <dbReference type="Proteomes" id="UP001497623"/>
    </source>
</evidence>
<reference evidence="2 3" key="1">
    <citation type="submission" date="2024-05" db="EMBL/GenBank/DDBJ databases">
        <authorList>
            <person name="Wallberg A."/>
        </authorList>
    </citation>
    <scope>NUCLEOTIDE SEQUENCE [LARGE SCALE GENOMIC DNA]</scope>
</reference>